<dbReference type="Gene3D" id="3.30.2460.20">
    <property type="match status" value="1"/>
</dbReference>
<dbReference type="FunFam" id="3.30.160.60:FF:000073">
    <property type="entry name" value="IKAROS family zinc finger 1"/>
    <property type="match status" value="1"/>
</dbReference>
<evidence type="ECO:0000313" key="26">
    <source>
        <dbReference type="RefSeq" id="XP_005732638.1"/>
    </source>
</evidence>
<protein>
    <recommendedName>
        <fullName evidence="21">Protein Wnt</fullName>
    </recommendedName>
</protein>
<dbReference type="RefSeq" id="XP_005732637.1">
    <property type="nucleotide sequence ID" value="XM_005732580.1"/>
</dbReference>
<gene>
    <name evidence="25 26 27 28" type="primary">wnt10b</name>
</gene>
<dbReference type="FunFam" id="3.30.2460.20:FF:000001">
    <property type="entry name" value="Wnt homolog"/>
    <property type="match status" value="1"/>
</dbReference>
<dbReference type="GO" id="GO:0048513">
    <property type="term" value="P:animal organ development"/>
    <property type="evidence" value="ECO:0007669"/>
    <property type="project" value="UniProtKB-ARBA"/>
</dbReference>
<accession>A0A9Y6JAG4</accession>
<comment type="similarity">
    <text evidence="19">Belongs to the Ikaros C2H2-type zinc-finger protein family.</text>
</comment>
<organism evidence="24 28">
    <name type="scientific">Pundamilia nyererei</name>
    <dbReference type="NCBI Taxonomy" id="303518"/>
    <lineage>
        <taxon>Eukaryota</taxon>
        <taxon>Metazoa</taxon>
        <taxon>Chordata</taxon>
        <taxon>Craniata</taxon>
        <taxon>Vertebrata</taxon>
        <taxon>Euteleostomi</taxon>
        <taxon>Actinopterygii</taxon>
        <taxon>Neopterygii</taxon>
        <taxon>Teleostei</taxon>
        <taxon>Neoteleostei</taxon>
        <taxon>Acanthomorphata</taxon>
        <taxon>Ovalentaria</taxon>
        <taxon>Cichlomorphae</taxon>
        <taxon>Cichliformes</taxon>
        <taxon>Cichlidae</taxon>
        <taxon>African cichlids</taxon>
        <taxon>Pseudocrenilabrinae</taxon>
        <taxon>Haplochromini</taxon>
        <taxon>Pundamilia</taxon>
    </lineage>
</organism>
<keyword evidence="13" id="KW-0238">DNA-binding</keyword>
<evidence type="ECO:0000256" key="1">
    <source>
        <dbReference type="ARBA" id="ARBA00004123"/>
    </source>
</evidence>
<evidence type="ECO:0000256" key="11">
    <source>
        <dbReference type="ARBA" id="ARBA00022833"/>
    </source>
</evidence>
<evidence type="ECO:0000313" key="28">
    <source>
        <dbReference type="RefSeq" id="XP_013766189.1"/>
    </source>
</evidence>
<dbReference type="AlphaFoldDB" id="A0A9Y6JAG4"/>
<dbReference type="RefSeq" id="XP_005732638.1">
    <property type="nucleotide sequence ID" value="XM_005732581.1"/>
</dbReference>
<evidence type="ECO:0000313" key="25">
    <source>
        <dbReference type="RefSeq" id="XP_005732637.1"/>
    </source>
</evidence>
<keyword evidence="4 21" id="KW-0217">Developmental protein</keyword>
<evidence type="ECO:0000256" key="5">
    <source>
        <dbReference type="ARBA" id="ARBA00022525"/>
    </source>
</evidence>
<dbReference type="SMART" id="SM00097">
    <property type="entry name" value="WNT1"/>
    <property type="match status" value="1"/>
</dbReference>
<evidence type="ECO:0000256" key="2">
    <source>
        <dbReference type="ARBA" id="ARBA00004498"/>
    </source>
</evidence>
<dbReference type="PANTHER" id="PTHR12027:SF76">
    <property type="entry name" value="PROTEIN WNT-10B"/>
    <property type="match status" value="1"/>
</dbReference>
<evidence type="ECO:0000256" key="14">
    <source>
        <dbReference type="ARBA" id="ARBA00023157"/>
    </source>
</evidence>
<evidence type="ECO:0000313" key="24">
    <source>
        <dbReference type="Proteomes" id="UP000695023"/>
    </source>
</evidence>
<keyword evidence="5" id="KW-0964">Secreted</keyword>
<dbReference type="Gene3D" id="3.30.160.60">
    <property type="entry name" value="Classic Zinc Finger"/>
    <property type="match status" value="4"/>
</dbReference>
<dbReference type="InterPro" id="IPR036236">
    <property type="entry name" value="Znf_C2H2_sf"/>
</dbReference>
<evidence type="ECO:0000256" key="8">
    <source>
        <dbReference type="ARBA" id="ARBA00022723"/>
    </source>
</evidence>
<feature type="domain" description="C2H2-type" evidence="23">
    <location>
        <begin position="212"/>
        <end position="240"/>
    </location>
</feature>
<evidence type="ECO:0000256" key="7">
    <source>
        <dbReference type="ARBA" id="ARBA00022687"/>
    </source>
</evidence>
<evidence type="ECO:0000256" key="9">
    <source>
        <dbReference type="ARBA" id="ARBA00022737"/>
    </source>
</evidence>
<keyword evidence="15" id="KW-0804">Transcription</keyword>
<feature type="compositionally biased region" description="Polar residues" evidence="22">
    <location>
        <begin position="9"/>
        <end position="23"/>
    </location>
</feature>
<keyword evidence="6" id="KW-0272">Extracellular matrix</keyword>
<dbReference type="InterPro" id="IPR013087">
    <property type="entry name" value="Znf_C2H2_type"/>
</dbReference>
<dbReference type="FunFam" id="3.30.160.60:FF:000037">
    <property type="entry name" value="B-cell lymphoma/leukemia 11A isoform X1"/>
    <property type="match status" value="1"/>
</dbReference>
<feature type="region of interest" description="Disordered" evidence="22">
    <location>
        <begin position="1"/>
        <end position="85"/>
    </location>
</feature>
<evidence type="ECO:0000256" key="20">
    <source>
        <dbReference type="PROSITE-ProRule" id="PRU00042"/>
    </source>
</evidence>
<evidence type="ECO:0000256" key="13">
    <source>
        <dbReference type="ARBA" id="ARBA00023125"/>
    </source>
</evidence>
<comment type="function">
    <text evidence="21">Ligand for members of the frizzled family of seven transmembrane receptors.</text>
</comment>
<dbReference type="GO" id="GO:0005615">
    <property type="term" value="C:extracellular space"/>
    <property type="evidence" value="ECO:0007669"/>
    <property type="project" value="TreeGrafter"/>
</dbReference>
<keyword evidence="17" id="KW-0539">Nucleus</keyword>
<evidence type="ECO:0000256" key="12">
    <source>
        <dbReference type="ARBA" id="ARBA00023015"/>
    </source>
</evidence>
<keyword evidence="14" id="KW-1015">Disulfide bond</keyword>
<dbReference type="GO" id="GO:0003677">
    <property type="term" value="F:DNA binding"/>
    <property type="evidence" value="ECO:0007669"/>
    <property type="project" value="UniProtKB-KW"/>
</dbReference>
<dbReference type="FunFam" id="3.30.160.60:FF:000168">
    <property type="entry name" value="zinc finger protein Eos isoform X1"/>
    <property type="match status" value="1"/>
</dbReference>
<dbReference type="Proteomes" id="UP000695023">
    <property type="component" value="Unplaced"/>
</dbReference>
<evidence type="ECO:0000313" key="27">
    <source>
        <dbReference type="RefSeq" id="XP_005732639.1"/>
    </source>
</evidence>
<dbReference type="InterPro" id="IPR043158">
    <property type="entry name" value="Wnt_C"/>
</dbReference>
<name>A0A9Y6JAG4_9CICH</name>
<sequence>MNADDCNGRSYTQGNGGESSTEQDFYGGLQGPSARSPNSQQSSPHRSLSANSIKVELCSDGAPQPEKKEAVRIDGGNNDQGDPMEEASAEFAGAGRDLASIYSEMASPNSASPGPIRLPNGKLQCEVCGMICIGPNVLMVHKRSHTGERPFQCNQCGASFTQKGNLLRHIKLHSGEKPFKCPVCNYACRRRDALAGHLRTHAVPSPTVGKPFKCSYCSRSYKQQSTLEEHLERCHTYQKSLDQKAVVNTQTAKGEESVNMGTAIKPELQPTNDKIQFVDRLAISITKRKRSTPQKFLGEKHMHLDPLEAPYELSSGSEKEGDLMTSQSVGNSTVLAGSQLHCARVKGCGRPEDDEVMEMLGGHGHCDAGWLLLRSCHLAKRVLCNDILSLKVAGDPVLTPNSVCLRLAGLSKRQMRMCVRNPDVTASALQGIQVAIHECQHQLRDQRWNCSSLEGFGKLPHHNSILNRGFRESAFSLALLAAGVAHSVASACSMGKLRGCGCEAKRRQDDDKIRLKLTQLQLQTLQKGGAGIDLTRSLPSELNGHRGSLPTNLRSAHPSALLKPLPDELSSMQDTWEWGGCSHDIRFGDRFSRDWLDSRGSPRDIHARMRIHNNRVGRQIVTDNMTRKCKCHGTSGSCQFKTCWHVSPEFRLVGSILKEKFLTAIFVNSQNKNNGVFNPRTENGASGTQGGLGGGRRRIMSRELVYFEKSPDFCEHDVSIDSPGTHGRICNKTSYSTDSCSSLCCGRGHNILKQTRSERCNCRFHWCCYVLCEECRHTEWVNVCK</sequence>
<keyword evidence="12" id="KW-0805">Transcription regulation</keyword>
<dbReference type="RefSeq" id="XP_005732639.1">
    <property type="nucleotide sequence ID" value="XM_005732582.2"/>
</dbReference>
<evidence type="ECO:0000256" key="15">
    <source>
        <dbReference type="ARBA" id="ARBA00023163"/>
    </source>
</evidence>
<comment type="similarity">
    <text evidence="3 21">Belongs to the Wnt family.</text>
</comment>
<keyword evidence="11" id="KW-0862">Zinc</keyword>
<keyword evidence="18" id="KW-0449">Lipoprotein</keyword>
<dbReference type="GO" id="GO:0045165">
    <property type="term" value="P:cell fate commitment"/>
    <property type="evidence" value="ECO:0007669"/>
    <property type="project" value="TreeGrafter"/>
</dbReference>
<dbReference type="GO" id="GO:0030182">
    <property type="term" value="P:neuron differentiation"/>
    <property type="evidence" value="ECO:0007669"/>
    <property type="project" value="TreeGrafter"/>
</dbReference>
<keyword evidence="24" id="KW-1185">Reference proteome</keyword>
<comment type="subcellular location">
    <subcellularLocation>
        <location evidence="1">Nucleus</location>
    </subcellularLocation>
    <subcellularLocation>
        <location evidence="2 21">Secreted</location>
        <location evidence="2 21">Extracellular space</location>
        <location evidence="2 21">Extracellular matrix</location>
    </subcellularLocation>
</comment>
<dbReference type="FunFam" id="3.30.160.60:FF:000080">
    <property type="entry name" value="IKAROS family zinc finger 4"/>
    <property type="match status" value="1"/>
</dbReference>
<dbReference type="GO" id="GO:0005125">
    <property type="term" value="F:cytokine activity"/>
    <property type="evidence" value="ECO:0007669"/>
    <property type="project" value="TreeGrafter"/>
</dbReference>
<dbReference type="PROSITE" id="PS00246">
    <property type="entry name" value="WNT1"/>
    <property type="match status" value="1"/>
</dbReference>
<dbReference type="GO" id="GO:0008270">
    <property type="term" value="F:zinc ion binding"/>
    <property type="evidence" value="ECO:0007669"/>
    <property type="project" value="UniProtKB-KW"/>
</dbReference>
<evidence type="ECO:0000256" key="19">
    <source>
        <dbReference type="ARBA" id="ARBA00038390"/>
    </source>
</evidence>
<keyword evidence="10 20" id="KW-0863">Zinc-finger</keyword>
<evidence type="ECO:0000256" key="18">
    <source>
        <dbReference type="ARBA" id="ARBA00023288"/>
    </source>
</evidence>
<dbReference type="RefSeq" id="XP_013766189.1">
    <property type="nucleotide sequence ID" value="XM_013910735.1"/>
</dbReference>
<dbReference type="InterPro" id="IPR018161">
    <property type="entry name" value="Wnt_CS"/>
</dbReference>
<dbReference type="GO" id="GO:0005634">
    <property type="term" value="C:nucleus"/>
    <property type="evidence" value="ECO:0007669"/>
    <property type="project" value="UniProtKB-SubCell"/>
</dbReference>
<evidence type="ECO:0000256" key="6">
    <source>
        <dbReference type="ARBA" id="ARBA00022530"/>
    </source>
</evidence>
<dbReference type="PANTHER" id="PTHR12027">
    <property type="entry name" value="WNT RELATED"/>
    <property type="match status" value="1"/>
</dbReference>
<evidence type="ECO:0000256" key="16">
    <source>
        <dbReference type="ARBA" id="ARBA00023180"/>
    </source>
</evidence>
<reference evidence="25 26" key="1">
    <citation type="submission" date="2025-04" db="UniProtKB">
        <authorList>
            <consortium name="RefSeq"/>
        </authorList>
    </citation>
    <scope>IDENTIFICATION</scope>
</reference>
<dbReference type="PROSITE" id="PS00028">
    <property type="entry name" value="ZINC_FINGER_C2H2_1"/>
    <property type="match status" value="4"/>
</dbReference>
<dbReference type="Pfam" id="PF00110">
    <property type="entry name" value="wnt"/>
    <property type="match status" value="1"/>
</dbReference>
<dbReference type="GeneID" id="102200283"/>
<dbReference type="InterPro" id="IPR005817">
    <property type="entry name" value="Wnt"/>
</dbReference>
<feature type="domain" description="C2H2-type" evidence="23">
    <location>
        <begin position="179"/>
        <end position="206"/>
    </location>
</feature>
<evidence type="ECO:0000256" key="4">
    <source>
        <dbReference type="ARBA" id="ARBA00022473"/>
    </source>
</evidence>
<dbReference type="PRINTS" id="PR01349">
    <property type="entry name" value="WNTPROTEIN"/>
</dbReference>
<evidence type="ECO:0000256" key="3">
    <source>
        <dbReference type="ARBA" id="ARBA00005683"/>
    </source>
</evidence>
<dbReference type="GO" id="GO:0005109">
    <property type="term" value="F:frizzled binding"/>
    <property type="evidence" value="ECO:0007669"/>
    <property type="project" value="TreeGrafter"/>
</dbReference>
<keyword evidence="7 21" id="KW-0879">Wnt signaling pathway</keyword>
<proteinExistence type="inferred from homology"/>
<evidence type="ECO:0000259" key="23">
    <source>
        <dbReference type="PROSITE" id="PS50157"/>
    </source>
</evidence>
<feature type="domain" description="C2H2-type" evidence="23">
    <location>
        <begin position="123"/>
        <end position="150"/>
    </location>
</feature>
<dbReference type="CTD" id="7480"/>
<feature type="domain" description="C2H2-type" evidence="23">
    <location>
        <begin position="151"/>
        <end position="178"/>
    </location>
</feature>
<evidence type="ECO:0000256" key="17">
    <source>
        <dbReference type="ARBA" id="ARBA00023242"/>
    </source>
</evidence>
<evidence type="ECO:0000256" key="10">
    <source>
        <dbReference type="ARBA" id="ARBA00022771"/>
    </source>
</evidence>
<evidence type="ECO:0000256" key="21">
    <source>
        <dbReference type="RuleBase" id="RU003500"/>
    </source>
</evidence>
<dbReference type="PROSITE" id="PS50157">
    <property type="entry name" value="ZINC_FINGER_C2H2_2"/>
    <property type="match status" value="4"/>
</dbReference>
<dbReference type="SMART" id="SM00355">
    <property type="entry name" value="ZnF_C2H2"/>
    <property type="match status" value="4"/>
</dbReference>
<keyword evidence="16" id="KW-0325">Glycoprotein</keyword>
<keyword evidence="9" id="KW-0677">Repeat</keyword>
<dbReference type="SUPFAM" id="SSF57667">
    <property type="entry name" value="beta-beta-alpha zinc fingers"/>
    <property type="match status" value="2"/>
</dbReference>
<evidence type="ECO:0000256" key="22">
    <source>
        <dbReference type="SAM" id="MobiDB-lite"/>
    </source>
</evidence>
<feature type="compositionally biased region" description="Polar residues" evidence="22">
    <location>
        <begin position="33"/>
        <end position="52"/>
    </location>
</feature>
<dbReference type="Pfam" id="PF00096">
    <property type="entry name" value="zf-C2H2"/>
    <property type="match status" value="3"/>
</dbReference>
<keyword evidence="8" id="KW-0479">Metal-binding</keyword>
<dbReference type="GO" id="GO:0060070">
    <property type="term" value="P:canonical Wnt signaling pathway"/>
    <property type="evidence" value="ECO:0007669"/>
    <property type="project" value="TreeGrafter"/>
</dbReference>